<dbReference type="STRING" id="641025.SAMN05421507_13712"/>
<dbReference type="GO" id="GO:0016787">
    <property type="term" value="F:hydrolase activity"/>
    <property type="evidence" value="ECO:0007669"/>
    <property type="project" value="InterPro"/>
</dbReference>
<dbReference type="EMBL" id="FNIX01000037">
    <property type="protein sequence ID" value="SDP98239.1"/>
    <property type="molecule type" value="Genomic_DNA"/>
</dbReference>
<dbReference type="AlphaFoldDB" id="A0A1H0X5X1"/>
<accession>A0A1H0X5X1</accession>
<dbReference type="GO" id="GO:0019748">
    <property type="term" value="P:secondary metabolic process"/>
    <property type="evidence" value="ECO:0007669"/>
    <property type="project" value="TreeGrafter"/>
</dbReference>
<dbReference type="GO" id="GO:0005737">
    <property type="term" value="C:cytoplasm"/>
    <property type="evidence" value="ECO:0007669"/>
    <property type="project" value="TreeGrafter"/>
</dbReference>
<evidence type="ECO:0000313" key="4">
    <source>
        <dbReference type="Proteomes" id="UP000199691"/>
    </source>
</evidence>
<dbReference type="SUPFAM" id="SSF51556">
    <property type="entry name" value="Metallo-dependent hydrolases"/>
    <property type="match status" value="1"/>
</dbReference>
<name>A0A1H0X5X1_9PSEU</name>
<dbReference type="Gene3D" id="3.20.20.140">
    <property type="entry name" value="Metal-dependent hydrolases"/>
    <property type="match status" value="1"/>
</dbReference>
<proteinExistence type="predicted"/>
<evidence type="ECO:0000256" key="1">
    <source>
        <dbReference type="ARBA" id="ARBA00023239"/>
    </source>
</evidence>
<dbReference type="Pfam" id="PF04909">
    <property type="entry name" value="Amidohydro_2"/>
    <property type="match status" value="1"/>
</dbReference>
<keyword evidence="1" id="KW-0456">Lyase</keyword>
<organism evidence="3 4">
    <name type="scientific">Lentzea jiangxiensis</name>
    <dbReference type="NCBI Taxonomy" id="641025"/>
    <lineage>
        <taxon>Bacteria</taxon>
        <taxon>Bacillati</taxon>
        <taxon>Actinomycetota</taxon>
        <taxon>Actinomycetes</taxon>
        <taxon>Pseudonocardiales</taxon>
        <taxon>Pseudonocardiaceae</taxon>
        <taxon>Lentzea</taxon>
    </lineage>
</organism>
<sequence length="314" mass="35240">MNDWDDDEPVIPVPADDSEVPSFWRALGLPGLADVHVHFMPDWLMRRVWAHFDKGGPSVGLEWKVRYRWTDDERVAYLRQLGVRQFSALSYAHKPNLAVELNEWALEFARTTSGCLRSATFYPEPGVTGYVSDALTAGAQVFKIHVQVSKFDPNAPELDPVWGMISDAGVPVVMHAAHIPVGNQHTGPNPVGELLSRHPRLPVVLAHMGMPDYEPFLRLAEQYERVTLDTTMAFTSFMEQIIPFPRDLLPRLRDLGLAGRVLLGSDFPQIPWSYAEQLAGLARLDLDEDWLRAVCWHNSVALFGSPLAVATETH</sequence>
<dbReference type="CDD" id="cd01292">
    <property type="entry name" value="metallo-dependent_hydrolases"/>
    <property type="match status" value="1"/>
</dbReference>
<reference evidence="4" key="1">
    <citation type="submission" date="2016-10" db="EMBL/GenBank/DDBJ databases">
        <authorList>
            <person name="Varghese N."/>
            <person name="Submissions S."/>
        </authorList>
    </citation>
    <scope>NUCLEOTIDE SEQUENCE [LARGE SCALE GENOMIC DNA]</scope>
    <source>
        <strain evidence="4">CGMCC 4.6609</strain>
    </source>
</reference>
<keyword evidence="4" id="KW-1185">Reference proteome</keyword>
<dbReference type="PANTHER" id="PTHR21240">
    <property type="entry name" value="2-AMINO-3-CARBOXYLMUCONATE-6-SEMIALDEHYDE DECARBOXYLASE"/>
    <property type="match status" value="1"/>
</dbReference>
<dbReference type="RefSeq" id="WP_245734295.1">
    <property type="nucleotide sequence ID" value="NZ_FNIX01000037.1"/>
</dbReference>
<evidence type="ECO:0000259" key="2">
    <source>
        <dbReference type="Pfam" id="PF04909"/>
    </source>
</evidence>
<dbReference type="InterPro" id="IPR032465">
    <property type="entry name" value="ACMSD"/>
</dbReference>
<feature type="domain" description="Amidohydrolase-related" evidence="2">
    <location>
        <begin position="34"/>
        <end position="304"/>
    </location>
</feature>
<dbReference type="Proteomes" id="UP000199691">
    <property type="component" value="Unassembled WGS sequence"/>
</dbReference>
<evidence type="ECO:0000313" key="3">
    <source>
        <dbReference type="EMBL" id="SDP98239.1"/>
    </source>
</evidence>
<protein>
    <recommendedName>
        <fullName evidence="2">Amidohydrolase-related domain-containing protein</fullName>
    </recommendedName>
</protein>
<dbReference type="PANTHER" id="PTHR21240:SF28">
    <property type="entry name" value="ISO-OROTATE DECARBOXYLASE (EUROFUNG)"/>
    <property type="match status" value="1"/>
</dbReference>
<dbReference type="InterPro" id="IPR006680">
    <property type="entry name" value="Amidohydro-rel"/>
</dbReference>
<gene>
    <name evidence="3" type="ORF">SAMN05421507_13712</name>
</gene>
<dbReference type="InterPro" id="IPR032466">
    <property type="entry name" value="Metal_Hydrolase"/>
</dbReference>
<dbReference type="GO" id="GO:0016831">
    <property type="term" value="F:carboxy-lyase activity"/>
    <property type="evidence" value="ECO:0007669"/>
    <property type="project" value="InterPro"/>
</dbReference>